<reference evidence="1" key="1">
    <citation type="submission" date="2021-06" db="EMBL/GenBank/DDBJ databases">
        <authorList>
            <person name="Kallberg Y."/>
            <person name="Tangrot J."/>
            <person name="Rosling A."/>
        </authorList>
    </citation>
    <scope>NUCLEOTIDE SEQUENCE</scope>
    <source>
        <strain evidence="1">MA461A</strain>
    </source>
</reference>
<proteinExistence type="predicted"/>
<evidence type="ECO:0000313" key="2">
    <source>
        <dbReference type="Proteomes" id="UP000789920"/>
    </source>
</evidence>
<name>A0ACA9NAZ5_9GLOM</name>
<accession>A0ACA9NAZ5</accession>
<keyword evidence="2" id="KW-1185">Reference proteome</keyword>
<gene>
    <name evidence="1" type="ORF">RPERSI_LOCUS7599</name>
</gene>
<feature type="non-terminal residue" evidence="1">
    <location>
        <position position="105"/>
    </location>
</feature>
<feature type="non-terminal residue" evidence="1">
    <location>
        <position position="1"/>
    </location>
</feature>
<dbReference type="Proteomes" id="UP000789920">
    <property type="component" value="Unassembled WGS sequence"/>
</dbReference>
<dbReference type="EMBL" id="CAJVQC010013025">
    <property type="protein sequence ID" value="CAG8644121.1"/>
    <property type="molecule type" value="Genomic_DNA"/>
</dbReference>
<comment type="caution">
    <text evidence="1">The sequence shown here is derived from an EMBL/GenBank/DDBJ whole genome shotgun (WGS) entry which is preliminary data.</text>
</comment>
<protein>
    <submittedName>
        <fullName evidence="1">3173_t:CDS:1</fullName>
    </submittedName>
</protein>
<sequence length="105" mass="12142">KSFAPKQWSYRSNGNTYQPPIRSASGRFSIDDYEVFQIWIIFTKLKGCTYVGVSTIRLHYKNASECLSENKKVSYAPKQWYYGISTNYQPPIRSASGNFSVDDYE</sequence>
<organism evidence="1 2">
    <name type="scientific">Racocetra persica</name>
    <dbReference type="NCBI Taxonomy" id="160502"/>
    <lineage>
        <taxon>Eukaryota</taxon>
        <taxon>Fungi</taxon>
        <taxon>Fungi incertae sedis</taxon>
        <taxon>Mucoromycota</taxon>
        <taxon>Glomeromycotina</taxon>
        <taxon>Glomeromycetes</taxon>
        <taxon>Diversisporales</taxon>
        <taxon>Gigasporaceae</taxon>
        <taxon>Racocetra</taxon>
    </lineage>
</organism>
<evidence type="ECO:0000313" key="1">
    <source>
        <dbReference type="EMBL" id="CAG8644121.1"/>
    </source>
</evidence>